<dbReference type="RefSeq" id="WP_047007266.1">
    <property type="nucleotide sequence ID" value="NZ_CP018097.1"/>
</dbReference>
<sequence>MNPSQLIAARVAVIALIATVATQLVYIGLSSMGGTVNRDIIWAVEVLLFAVVAVAGFALISTRPIMGSAIGTFGVLNTMQAGIGLVMFGPLFEGGEALAPVAGAVLALAFLLYFAAKLAIGLGALTAGLLLYRHTGGGVRILGLLTAIAGGIAVVLNGLAIFPQTDLTYPAGGAGTVATLLLALALVPTGRADTRH</sequence>
<dbReference type="Proteomes" id="UP000053070">
    <property type="component" value="Unassembled WGS sequence"/>
</dbReference>
<dbReference type="AlphaFoldDB" id="A0A0G9MMJ6"/>
<protein>
    <submittedName>
        <fullName evidence="1">Uncharacterized protein</fullName>
    </submittedName>
</protein>
<keyword evidence="2" id="KW-1185">Reference proteome</keyword>
<dbReference type="PATRIC" id="fig|502682.8.peg.2181"/>
<comment type="caution">
    <text evidence="1">The sequence shown here is derived from an EMBL/GenBank/DDBJ whole genome shotgun (WGS) entry which is preliminary data.</text>
</comment>
<evidence type="ECO:0000313" key="1">
    <source>
        <dbReference type="EMBL" id="KLE31915.1"/>
    </source>
</evidence>
<proteinExistence type="predicted"/>
<dbReference type="OrthoDB" id="6383392at2"/>
<organism evidence="1 2">
    <name type="scientific">Aurantiacibacter gangjinensis</name>
    <dbReference type="NCBI Taxonomy" id="502682"/>
    <lineage>
        <taxon>Bacteria</taxon>
        <taxon>Pseudomonadati</taxon>
        <taxon>Pseudomonadota</taxon>
        <taxon>Alphaproteobacteria</taxon>
        <taxon>Sphingomonadales</taxon>
        <taxon>Erythrobacteraceae</taxon>
        <taxon>Aurantiacibacter</taxon>
    </lineage>
</organism>
<dbReference type="EMBL" id="LBHC01000002">
    <property type="protein sequence ID" value="KLE31915.1"/>
    <property type="molecule type" value="Genomic_DNA"/>
</dbReference>
<accession>A0A0G9MMJ6</accession>
<name>A0A0G9MMJ6_9SPHN</name>
<reference evidence="1 2" key="1">
    <citation type="submission" date="2015-04" db="EMBL/GenBank/DDBJ databases">
        <title>The draft genome sequence of Erythrobacr gangjinensis K7-2.</title>
        <authorList>
            <person name="Zhuang L."/>
            <person name="Liu Y."/>
            <person name="Shao Z."/>
        </authorList>
    </citation>
    <scope>NUCLEOTIDE SEQUENCE [LARGE SCALE GENOMIC DNA]</scope>
    <source>
        <strain evidence="1 2">K7-2</strain>
    </source>
</reference>
<evidence type="ECO:0000313" key="2">
    <source>
        <dbReference type="Proteomes" id="UP000053070"/>
    </source>
</evidence>
<gene>
    <name evidence="1" type="ORF">AAW01_10725</name>
</gene>
<dbReference type="KEGG" id="egn:BMF35_a1143"/>